<dbReference type="Pfam" id="PF06245">
    <property type="entry name" value="DUF1015"/>
    <property type="match status" value="1"/>
</dbReference>
<keyword evidence="2" id="KW-1185">Reference proteome</keyword>
<accession>F4LQM5</accession>
<sequence length="416" mass="47730">MATIKPFKALRPTVELAPKVAALPYDVVTTEEARELTKDNEYSFLHIDRAEIAFKEPINLYDPRVYEKAREKLCAMIEAKVYIQDKKPCLYIYQLEREGKRQKGIVTCTSLDDYLNDVIKKHEHTLPIKEQDRINHVKYTQAHTGPILMTYRENREITSIVDDWTLSHTPIYDFVSSDKVVQTVWIIDDDRTIKKIVDLFAGVGAIYIADGHHRAAAAVKVGLAERAKNPNYTGNEEYNYFLSVIFPDTQLTILEYNRVIKKLNGLGEKELLEKIDKNFELIYKGKEAFKPKAKHFFGMYMGGQWYGFKVRTNSFNRDDLVESLDVSILHNLIISPVFGITDPRTDDRIDFVGGVKGVEELIRRVDSGQMRIAFALFATPIDDLMKIADAGLIMPPKSTWFEPKLQSGIFIHSIKE</sequence>
<dbReference type="Proteomes" id="UP000010802">
    <property type="component" value="Chromosome"/>
</dbReference>
<dbReference type="EMBL" id="HF563609">
    <property type="protein sequence ID" value="CDI40876.1"/>
    <property type="molecule type" value="Genomic_DNA"/>
</dbReference>
<dbReference type="HOGENOM" id="CLU_031277_0_0_9"/>
<dbReference type="PANTHER" id="PTHR36454:SF1">
    <property type="entry name" value="DUF1015 DOMAIN-CONTAINING PROTEIN"/>
    <property type="match status" value="1"/>
</dbReference>
<gene>
    <name evidence="1" type="ordered locus">TEPIRE1_2044</name>
</gene>
<evidence type="ECO:0000313" key="1">
    <source>
        <dbReference type="EMBL" id="CDI40876.1"/>
    </source>
</evidence>
<protein>
    <recommendedName>
        <fullName evidence="3">DUF1015 domain-containing protein</fullName>
    </recommendedName>
</protein>
<dbReference type="STRING" id="1209989.TepRe1_1899"/>
<dbReference type="eggNOG" id="COG4198">
    <property type="taxonomic scope" value="Bacteria"/>
</dbReference>
<name>F4LQM5_TEPAE</name>
<evidence type="ECO:0008006" key="3">
    <source>
        <dbReference type="Google" id="ProtNLM"/>
    </source>
</evidence>
<dbReference type="KEGG" id="tae:TepiRe1_2044"/>
<proteinExistence type="predicted"/>
<organism evidence="1 2">
    <name type="scientific">Tepidanaerobacter acetatoxydans (strain DSM 21804 / JCM 16047 / Re1)</name>
    <dbReference type="NCBI Taxonomy" id="1209989"/>
    <lineage>
        <taxon>Bacteria</taxon>
        <taxon>Bacillati</taxon>
        <taxon>Bacillota</taxon>
        <taxon>Clostridia</taxon>
        <taxon>Thermosediminibacterales</taxon>
        <taxon>Tepidanaerobacteraceae</taxon>
        <taxon>Tepidanaerobacter</taxon>
    </lineage>
</organism>
<dbReference type="RefSeq" id="WP_013778950.1">
    <property type="nucleotide sequence ID" value="NC_015519.1"/>
</dbReference>
<dbReference type="InterPro" id="IPR008323">
    <property type="entry name" value="UCP033563"/>
</dbReference>
<dbReference type="AlphaFoldDB" id="F4LQM5"/>
<dbReference type="OrthoDB" id="9781616at2"/>
<reference evidence="2" key="1">
    <citation type="journal article" date="2013" name="Genome Announc.">
        <title>First genome sequence of a syntrophic acetate-oxidizing bacterium, Tepidanaerobacter acetatoxydans strain Re1.</title>
        <authorList>
            <person name="Manzoor S."/>
            <person name="Bongcam-Rudloff E."/>
            <person name="Schnurer A."/>
            <person name="Muller B."/>
        </authorList>
    </citation>
    <scope>NUCLEOTIDE SEQUENCE [LARGE SCALE GENOMIC DNA]</scope>
    <source>
        <strain evidence="2">Re1</strain>
    </source>
</reference>
<dbReference type="KEGG" id="tep:TepRe1_1899"/>
<dbReference type="PIRSF" id="PIRSF033563">
    <property type="entry name" value="UCP033563"/>
    <property type="match status" value="1"/>
</dbReference>
<evidence type="ECO:0000313" key="2">
    <source>
        <dbReference type="Proteomes" id="UP000010802"/>
    </source>
</evidence>
<dbReference type="PANTHER" id="PTHR36454">
    <property type="entry name" value="LMO2823 PROTEIN"/>
    <property type="match status" value="1"/>
</dbReference>